<protein>
    <submittedName>
        <fullName evidence="1">MFS general substrate transporter</fullName>
    </submittedName>
</protein>
<keyword evidence="2" id="KW-1185">Reference proteome</keyword>
<accession>A0ACB6RC83</accession>
<evidence type="ECO:0000313" key="2">
    <source>
        <dbReference type="Proteomes" id="UP000799755"/>
    </source>
</evidence>
<reference evidence="1" key="1">
    <citation type="journal article" date="2020" name="Stud. Mycol.">
        <title>101 Dothideomycetes genomes: a test case for predicting lifestyles and emergence of pathogens.</title>
        <authorList>
            <person name="Haridas S."/>
            <person name="Albert R."/>
            <person name="Binder M."/>
            <person name="Bloem J."/>
            <person name="Labutti K."/>
            <person name="Salamov A."/>
            <person name="Andreopoulos B."/>
            <person name="Baker S."/>
            <person name="Barry K."/>
            <person name="Bills G."/>
            <person name="Bluhm B."/>
            <person name="Cannon C."/>
            <person name="Castanera R."/>
            <person name="Culley D."/>
            <person name="Daum C."/>
            <person name="Ezra D."/>
            <person name="Gonzalez J."/>
            <person name="Henrissat B."/>
            <person name="Kuo A."/>
            <person name="Liang C."/>
            <person name="Lipzen A."/>
            <person name="Lutzoni F."/>
            <person name="Magnuson J."/>
            <person name="Mondo S."/>
            <person name="Nolan M."/>
            <person name="Ohm R."/>
            <person name="Pangilinan J."/>
            <person name="Park H.-J."/>
            <person name="Ramirez L."/>
            <person name="Alfaro M."/>
            <person name="Sun H."/>
            <person name="Tritt A."/>
            <person name="Yoshinaga Y."/>
            <person name="Zwiers L.-H."/>
            <person name="Turgeon B."/>
            <person name="Goodwin S."/>
            <person name="Spatafora J."/>
            <person name="Crous P."/>
            <person name="Grigoriev I."/>
        </authorList>
    </citation>
    <scope>NUCLEOTIDE SEQUENCE</scope>
    <source>
        <strain evidence="1">ATCC 200398</strain>
    </source>
</reference>
<dbReference type="Proteomes" id="UP000799755">
    <property type="component" value="Unassembled WGS sequence"/>
</dbReference>
<sequence length="585" mass="63198">MDSEKSSIELSRNESYPYSFLTSALDPPPPNLEFSFTSYNGNSSLQPSSGDTDTSLKLRPAPEGYTSLGFFIVIGSLFFGTFLIALDTTIIGTAIPAITSTFHTLDDIGWYGSGYLLTLTALQPSFGKLYKLLSIKGIYLTCVAVFEVGSILCAAAPSSPVFIAGRAIAGCGAAGLLQGALVIITNTVPLQKRPLYLGVVISVFGICVGIGPVLGGTFSDHATWRWCFWINVPIGAVVMVLITVFLRLKSNNEKDHFSSTTLGQKIKQLDLAGTILIVASICSLLLAMQWGGQTLPWRSPEVIGLFVGSGLMFVLFLLVQWRMGDDATLPFSILRQRSIVSGAFYLLFFSMPTYVYGYYIPIYFQSIKGFSALKSGVEFLSLALPQIGFTVLSGGLASRFGYYTPYLILGTAIGMVGSGLITMLDMETHLATWVGYFILFAIGTGISINHPYTAVQAVLSEAEVPTGNAILQFTFQLGGSLSLCIAQTIFLNRLTAEVTQKLPKMSPKLVIAAGAYNLRALAQTPEALVLLREAYRDAIRDVFIFALVAGGLALLFSLGFEHRNVKAVAKDREAIQSESKEWLAV</sequence>
<gene>
    <name evidence="1" type="ORF">BDR25DRAFT_278689</name>
</gene>
<organism evidence="1 2">
    <name type="scientific">Lindgomyces ingoldianus</name>
    <dbReference type="NCBI Taxonomy" id="673940"/>
    <lineage>
        <taxon>Eukaryota</taxon>
        <taxon>Fungi</taxon>
        <taxon>Dikarya</taxon>
        <taxon>Ascomycota</taxon>
        <taxon>Pezizomycotina</taxon>
        <taxon>Dothideomycetes</taxon>
        <taxon>Pleosporomycetidae</taxon>
        <taxon>Pleosporales</taxon>
        <taxon>Lindgomycetaceae</taxon>
        <taxon>Lindgomyces</taxon>
    </lineage>
</organism>
<dbReference type="EMBL" id="MU003495">
    <property type="protein sequence ID" value="KAF2475927.1"/>
    <property type="molecule type" value="Genomic_DNA"/>
</dbReference>
<evidence type="ECO:0000313" key="1">
    <source>
        <dbReference type="EMBL" id="KAF2475927.1"/>
    </source>
</evidence>
<comment type="caution">
    <text evidence="1">The sequence shown here is derived from an EMBL/GenBank/DDBJ whole genome shotgun (WGS) entry which is preliminary data.</text>
</comment>
<proteinExistence type="predicted"/>
<name>A0ACB6RC83_9PLEO</name>